<feature type="domain" description="Ribosomal RNA methyltransferase FtsJ" evidence="7">
    <location>
        <begin position="3"/>
        <end position="138"/>
    </location>
</feature>
<dbReference type="SUPFAM" id="SSF53335">
    <property type="entry name" value="S-adenosyl-L-methionine-dependent methyltransferases"/>
    <property type="match status" value="1"/>
</dbReference>
<organism evidence="8 9">
    <name type="scientific">Durusdinium trenchii</name>
    <dbReference type="NCBI Taxonomy" id="1381693"/>
    <lineage>
        <taxon>Eukaryota</taxon>
        <taxon>Sar</taxon>
        <taxon>Alveolata</taxon>
        <taxon>Dinophyceae</taxon>
        <taxon>Suessiales</taxon>
        <taxon>Symbiodiniaceae</taxon>
        <taxon>Durusdinium</taxon>
    </lineage>
</organism>
<evidence type="ECO:0000313" key="9">
    <source>
        <dbReference type="Proteomes" id="UP001642484"/>
    </source>
</evidence>
<comment type="caution">
    <text evidence="8">The sequence shown here is derived from an EMBL/GenBank/DDBJ whole genome shotgun (WGS) entry which is preliminary data.</text>
</comment>
<accession>A0ABP0IBV1</accession>
<evidence type="ECO:0000256" key="6">
    <source>
        <dbReference type="ARBA" id="ARBA00041184"/>
    </source>
</evidence>
<dbReference type="Pfam" id="PF01728">
    <property type="entry name" value="FtsJ"/>
    <property type="match status" value="1"/>
</dbReference>
<dbReference type="PANTHER" id="PTHR10920:SF18">
    <property type="entry name" value="RRNA METHYLTRANSFERASE 2, MITOCHONDRIAL"/>
    <property type="match status" value="1"/>
</dbReference>
<keyword evidence="2" id="KW-0698">rRNA processing</keyword>
<keyword evidence="5" id="KW-0949">S-adenosyl-L-methionine</keyword>
<keyword evidence="3" id="KW-0489">Methyltransferase</keyword>
<dbReference type="PANTHER" id="PTHR10920">
    <property type="entry name" value="RIBOSOMAL RNA METHYLTRANSFERASE"/>
    <property type="match status" value="1"/>
</dbReference>
<evidence type="ECO:0000259" key="7">
    <source>
        <dbReference type="Pfam" id="PF01728"/>
    </source>
</evidence>
<feature type="non-terminal residue" evidence="8">
    <location>
        <position position="1"/>
    </location>
</feature>
<dbReference type="InterPro" id="IPR029063">
    <property type="entry name" value="SAM-dependent_MTases_sf"/>
</dbReference>
<keyword evidence="4" id="KW-0808">Transferase</keyword>
<evidence type="ECO:0000256" key="1">
    <source>
        <dbReference type="ARBA" id="ARBA00009258"/>
    </source>
</evidence>
<dbReference type="EMBL" id="CAXAMN010002379">
    <property type="protein sequence ID" value="CAK8999396.1"/>
    <property type="molecule type" value="Genomic_DNA"/>
</dbReference>
<evidence type="ECO:0000313" key="8">
    <source>
        <dbReference type="EMBL" id="CAK8999396.1"/>
    </source>
</evidence>
<reference evidence="8 9" key="1">
    <citation type="submission" date="2024-02" db="EMBL/GenBank/DDBJ databases">
        <authorList>
            <person name="Chen Y."/>
            <person name="Shah S."/>
            <person name="Dougan E. K."/>
            <person name="Thang M."/>
            <person name="Chan C."/>
        </authorList>
    </citation>
    <scope>NUCLEOTIDE SEQUENCE [LARGE SCALE GENOMIC DNA]</scope>
</reference>
<name>A0ABP0IBV1_9DINO</name>
<gene>
    <name evidence="8" type="ORF">CCMP2556_LOCUS5641</name>
</gene>
<protein>
    <recommendedName>
        <fullName evidence="6">rRNA methyltransferase 2, mitochondrial</fullName>
    </recommendedName>
</protein>
<evidence type="ECO:0000256" key="5">
    <source>
        <dbReference type="ARBA" id="ARBA00022691"/>
    </source>
</evidence>
<dbReference type="Proteomes" id="UP001642484">
    <property type="component" value="Unassembled WGS sequence"/>
</dbReference>
<keyword evidence="9" id="KW-1185">Reference proteome</keyword>
<dbReference type="InterPro" id="IPR050082">
    <property type="entry name" value="RNA_methyltr_RlmE"/>
</dbReference>
<evidence type="ECO:0000256" key="3">
    <source>
        <dbReference type="ARBA" id="ARBA00022603"/>
    </source>
</evidence>
<evidence type="ECO:0000256" key="2">
    <source>
        <dbReference type="ARBA" id="ARBA00022552"/>
    </source>
</evidence>
<dbReference type="InterPro" id="IPR002877">
    <property type="entry name" value="RNA_MeTrfase_FtsJ_dom"/>
</dbReference>
<sequence>RRSVVIDLGCHAGGWSQIILERINREGFVVGVDKVLIEPLENHHFVQGDIQHAATIRKVEELLGGRQANLVLADLAPRMSGSRMDDHLASIDLARSALHWALSFLRHNGTFVTKVFDGASLENFKVQLAQHFAKARVCR</sequence>
<proteinExistence type="inferred from homology"/>
<evidence type="ECO:0000256" key="4">
    <source>
        <dbReference type="ARBA" id="ARBA00022679"/>
    </source>
</evidence>
<dbReference type="Gene3D" id="3.40.50.150">
    <property type="entry name" value="Vaccinia Virus protein VP39"/>
    <property type="match status" value="1"/>
</dbReference>
<comment type="similarity">
    <text evidence="1">Belongs to the class I-like SAM-binding methyltransferase superfamily. RNA methyltransferase RlmE family.</text>
</comment>